<dbReference type="AlphaFoldDB" id="A0A497WYB8"/>
<keyword evidence="1" id="KW-1133">Transmembrane helix</keyword>
<dbReference type="RefSeq" id="WP_121022923.1">
    <property type="nucleotide sequence ID" value="NZ_RCCE01000002.1"/>
</dbReference>
<evidence type="ECO:0000256" key="1">
    <source>
        <dbReference type="SAM" id="Phobius"/>
    </source>
</evidence>
<evidence type="ECO:0008006" key="4">
    <source>
        <dbReference type="Google" id="ProtNLM"/>
    </source>
</evidence>
<sequence>MRILAPLFSLLAMPVWASSFDRPMPQAQSATAEFWFAMGSLGLIAALYLVHRLVSRK</sequence>
<keyword evidence="1" id="KW-0472">Membrane</keyword>
<accession>A0A497WYB8</accession>
<feature type="transmembrane region" description="Helical" evidence="1">
    <location>
        <begin position="33"/>
        <end position="50"/>
    </location>
</feature>
<gene>
    <name evidence="2" type="ORF">BCF46_1345</name>
</gene>
<comment type="caution">
    <text evidence="2">The sequence shown here is derived from an EMBL/GenBank/DDBJ whole genome shotgun (WGS) entry which is preliminary data.</text>
</comment>
<reference evidence="2 3" key="1">
    <citation type="submission" date="2018-10" db="EMBL/GenBank/DDBJ databases">
        <title>Genomic Encyclopedia of Archaeal and Bacterial Type Strains, Phase II (KMG-II): from individual species to whole genera.</title>
        <authorList>
            <person name="Goeker M."/>
        </authorList>
    </citation>
    <scope>NUCLEOTIDE SEQUENCE [LARGE SCALE GENOMIC DNA]</scope>
    <source>
        <strain evidence="2 3">DSM 29466</strain>
    </source>
</reference>
<proteinExistence type="predicted"/>
<evidence type="ECO:0000313" key="2">
    <source>
        <dbReference type="EMBL" id="RLJ59198.1"/>
    </source>
</evidence>
<organism evidence="2 3">
    <name type="scientific">Litoreibacter meonggei</name>
    <dbReference type="NCBI Taxonomy" id="1049199"/>
    <lineage>
        <taxon>Bacteria</taxon>
        <taxon>Pseudomonadati</taxon>
        <taxon>Pseudomonadota</taxon>
        <taxon>Alphaproteobacteria</taxon>
        <taxon>Rhodobacterales</taxon>
        <taxon>Roseobacteraceae</taxon>
        <taxon>Litoreibacter</taxon>
    </lineage>
</organism>
<evidence type="ECO:0000313" key="3">
    <source>
        <dbReference type="Proteomes" id="UP000269157"/>
    </source>
</evidence>
<dbReference type="OrthoDB" id="7876754at2"/>
<keyword evidence="1" id="KW-0812">Transmembrane</keyword>
<dbReference type="EMBL" id="RCCE01000002">
    <property type="protein sequence ID" value="RLJ59198.1"/>
    <property type="molecule type" value="Genomic_DNA"/>
</dbReference>
<dbReference type="Proteomes" id="UP000269157">
    <property type="component" value="Unassembled WGS sequence"/>
</dbReference>
<keyword evidence="3" id="KW-1185">Reference proteome</keyword>
<name>A0A497WYB8_9RHOB</name>
<protein>
    <recommendedName>
        <fullName evidence="4">Protein NnrT</fullName>
    </recommendedName>
</protein>